<dbReference type="Pfam" id="PF02142">
    <property type="entry name" value="MGS"/>
    <property type="match status" value="1"/>
</dbReference>
<comment type="pathway">
    <text evidence="2">Purine metabolism; IMP biosynthesis via de novo pathway; 5-formamido-1-(5-phospho-D-ribosyl)imidazole-4-carboxamide from 5-amino-1-(5-phospho-D-ribosyl)imidazole-4-carboxamide (10-formyl THF route): step 1/1.</text>
</comment>
<gene>
    <name evidence="11" type="ORF">MNB_SV-9-397</name>
</gene>
<dbReference type="Gene3D" id="3.40.50.1380">
    <property type="entry name" value="Methylglyoxal synthase-like domain"/>
    <property type="match status" value="1"/>
</dbReference>
<dbReference type="SUPFAM" id="SSF53927">
    <property type="entry name" value="Cytidine deaminase-like"/>
    <property type="match status" value="1"/>
</dbReference>
<comment type="similarity">
    <text evidence="3">Belongs to the PurH family.</text>
</comment>
<dbReference type="SMART" id="SM00851">
    <property type="entry name" value="MGS"/>
    <property type="match status" value="1"/>
</dbReference>
<dbReference type="InterPro" id="IPR002695">
    <property type="entry name" value="PurH-like"/>
</dbReference>
<evidence type="ECO:0000256" key="4">
    <source>
        <dbReference type="ARBA" id="ARBA00022679"/>
    </source>
</evidence>
<dbReference type="FunFam" id="3.40.50.1380:FF:000001">
    <property type="entry name" value="Bifunctional purine biosynthesis protein PurH"/>
    <property type="match status" value="1"/>
</dbReference>
<dbReference type="UniPathway" id="UPA00074">
    <property type="reaction ID" value="UER00133"/>
</dbReference>
<feature type="domain" description="MGS-like" evidence="10">
    <location>
        <begin position="1"/>
        <end position="142"/>
    </location>
</feature>
<protein>
    <submittedName>
        <fullName evidence="11">IMP cyclohydrolase / Phosphoribosylaminoimidazolecarboxamide formyltransferase</fullName>
        <ecNumber evidence="11">2.1.2.3</ecNumber>
        <ecNumber evidence="11">3.5.4.10</ecNumber>
    </submittedName>
</protein>
<evidence type="ECO:0000256" key="8">
    <source>
        <dbReference type="ARBA" id="ARBA00050488"/>
    </source>
</evidence>
<dbReference type="GO" id="GO:0005829">
    <property type="term" value="C:cytosol"/>
    <property type="evidence" value="ECO:0007669"/>
    <property type="project" value="TreeGrafter"/>
</dbReference>
<reference evidence="11" key="1">
    <citation type="submission" date="2016-10" db="EMBL/GenBank/DDBJ databases">
        <authorList>
            <person name="de Groot N.N."/>
        </authorList>
    </citation>
    <scope>NUCLEOTIDE SEQUENCE</scope>
</reference>
<comment type="pathway">
    <text evidence="1">Purine metabolism; IMP biosynthesis via de novo pathway; IMP from 5-formamido-1-(5-phospho-D-ribosyl)imidazole-4-carboxamide: step 1/1.</text>
</comment>
<name>A0A1W1C8J4_9ZZZZ</name>
<evidence type="ECO:0000313" key="11">
    <source>
        <dbReference type="EMBL" id="SFV62178.1"/>
    </source>
</evidence>
<evidence type="ECO:0000256" key="5">
    <source>
        <dbReference type="ARBA" id="ARBA00022755"/>
    </source>
</evidence>
<keyword evidence="7" id="KW-0511">Multifunctional enzyme</keyword>
<evidence type="ECO:0000259" key="10">
    <source>
        <dbReference type="PROSITE" id="PS51855"/>
    </source>
</evidence>
<evidence type="ECO:0000256" key="6">
    <source>
        <dbReference type="ARBA" id="ARBA00022801"/>
    </source>
</evidence>
<dbReference type="SMART" id="SM00798">
    <property type="entry name" value="AICARFT_IMPCHas"/>
    <property type="match status" value="1"/>
</dbReference>
<evidence type="ECO:0000256" key="1">
    <source>
        <dbReference type="ARBA" id="ARBA00004844"/>
    </source>
</evidence>
<dbReference type="AlphaFoldDB" id="A0A1W1C8J4"/>
<dbReference type="Pfam" id="PF01808">
    <property type="entry name" value="AICARFT_IMPCHas"/>
    <property type="match status" value="1"/>
</dbReference>
<dbReference type="PANTHER" id="PTHR11692">
    <property type="entry name" value="BIFUNCTIONAL PURINE BIOSYNTHESIS PROTEIN PURH"/>
    <property type="match status" value="1"/>
</dbReference>
<proteinExistence type="inferred from homology"/>
<dbReference type="NCBIfam" id="NF002049">
    <property type="entry name" value="PRK00881.1"/>
    <property type="match status" value="1"/>
</dbReference>
<evidence type="ECO:0000256" key="7">
    <source>
        <dbReference type="ARBA" id="ARBA00023268"/>
    </source>
</evidence>
<dbReference type="PANTHER" id="PTHR11692:SF0">
    <property type="entry name" value="BIFUNCTIONAL PURINE BIOSYNTHESIS PROTEIN ATIC"/>
    <property type="match status" value="1"/>
</dbReference>
<dbReference type="NCBIfam" id="TIGR00355">
    <property type="entry name" value="purH"/>
    <property type="match status" value="1"/>
</dbReference>
<dbReference type="GO" id="GO:0003937">
    <property type="term" value="F:IMP cyclohydrolase activity"/>
    <property type="evidence" value="ECO:0007669"/>
    <property type="project" value="UniProtKB-EC"/>
</dbReference>
<keyword evidence="5" id="KW-0658">Purine biosynthesis</keyword>
<keyword evidence="6 11" id="KW-0378">Hydrolase</keyword>
<dbReference type="CDD" id="cd01421">
    <property type="entry name" value="IMPCH"/>
    <property type="match status" value="1"/>
</dbReference>
<dbReference type="EMBL" id="FPHG01000051">
    <property type="protein sequence ID" value="SFV62178.1"/>
    <property type="molecule type" value="Genomic_DNA"/>
</dbReference>
<evidence type="ECO:0000256" key="3">
    <source>
        <dbReference type="ARBA" id="ARBA00007667"/>
    </source>
</evidence>
<dbReference type="PIRSF" id="PIRSF000414">
    <property type="entry name" value="AICARFT_IMPCHas"/>
    <property type="match status" value="1"/>
</dbReference>
<keyword evidence="4 11" id="KW-0808">Transferase</keyword>
<dbReference type="InterPro" id="IPR011607">
    <property type="entry name" value="MGS-like_dom"/>
</dbReference>
<accession>A0A1W1C8J4</accession>
<dbReference type="InterPro" id="IPR016193">
    <property type="entry name" value="Cytidine_deaminase-like"/>
</dbReference>
<dbReference type="EC" id="2.1.2.3" evidence="11"/>
<dbReference type="GO" id="GO:0004643">
    <property type="term" value="F:phosphoribosylaminoimidazolecarboxamide formyltransferase activity"/>
    <property type="evidence" value="ECO:0007669"/>
    <property type="project" value="UniProtKB-EC"/>
</dbReference>
<dbReference type="FunFam" id="3.40.140.20:FF:000001">
    <property type="entry name" value="Bifunctional purine biosynthesis protein PurH"/>
    <property type="match status" value="1"/>
</dbReference>
<sequence>MRALLSVSDKNGIVEFASSLEKLGYEIISTGGTYKKLSENGIKVIEIDEVTKFPECFEGRVKTLNPFVHGGILYKRDDEAHIAQAKELGVEGIDLVCVNLYPFKETIEKTEDFDEIIENIDIGGPTMVRSSAKNFRDVIIVTSSGDYSTVIDALENDNNTLEFRRGLMIKAFEHTASYDAMIANYMNGRFNDGFGEYQFITGKKSFQTRYGENPHQQGALYEFDNHFTNNFQQIKGEASFNNINDVNGALKIASSFGDENAVCIVKHGNPCGFAIKDTLMESYTEALKCDPISAFGGVVAVNGVVTKELAEKMNEIFLEVVMAGDFEPEALEVFAKKKRLKLFSQGSEKIVMSKDSHDFKHIDGGFVYQNSDCICDNEVKNAHKKSELSASNQEMKDLEIAWKVAGLTKSNCVVYVKDSAMVAVGMGMTSRIDASQCALKKAKDMGLDVSGCAMASEAFFPFRDSIDAAAKAGVKAIIEPGGSIRDDEVIEASNEHKMALYFTTVRHFLH</sequence>
<dbReference type="InterPro" id="IPR024051">
    <property type="entry name" value="AICAR_Tfase_dup_dom_sf"/>
</dbReference>
<comment type="catalytic activity">
    <reaction evidence="9">
        <text>IMP + H2O = 5-formamido-1-(5-phospho-D-ribosyl)imidazole-4-carboxamide</text>
        <dbReference type="Rhea" id="RHEA:18445"/>
        <dbReference type="ChEBI" id="CHEBI:15377"/>
        <dbReference type="ChEBI" id="CHEBI:58053"/>
        <dbReference type="ChEBI" id="CHEBI:58467"/>
        <dbReference type="EC" id="3.5.4.10"/>
    </reaction>
</comment>
<organism evidence="11">
    <name type="scientific">hydrothermal vent metagenome</name>
    <dbReference type="NCBI Taxonomy" id="652676"/>
    <lineage>
        <taxon>unclassified sequences</taxon>
        <taxon>metagenomes</taxon>
        <taxon>ecological metagenomes</taxon>
    </lineage>
</organism>
<evidence type="ECO:0000256" key="2">
    <source>
        <dbReference type="ARBA" id="ARBA00004954"/>
    </source>
</evidence>
<dbReference type="HAMAP" id="MF_00139">
    <property type="entry name" value="PurH"/>
    <property type="match status" value="1"/>
</dbReference>
<dbReference type="EC" id="3.5.4.10" evidence="11"/>
<dbReference type="GO" id="GO:0006189">
    <property type="term" value="P:'de novo' IMP biosynthetic process"/>
    <property type="evidence" value="ECO:0007669"/>
    <property type="project" value="UniProtKB-UniPathway"/>
</dbReference>
<dbReference type="SUPFAM" id="SSF52335">
    <property type="entry name" value="Methylglyoxal synthase-like"/>
    <property type="match status" value="1"/>
</dbReference>
<dbReference type="PROSITE" id="PS51855">
    <property type="entry name" value="MGS"/>
    <property type="match status" value="1"/>
</dbReference>
<dbReference type="InterPro" id="IPR036914">
    <property type="entry name" value="MGS-like_dom_sf"/>
</dbReference>
<dbReference type="Gene3D" id="3.40.140.20">
    <property type="match status" value="2"/>
</dbReference>
<evidence type="ECO:0000256" key="9">
    <source>
        <dbReference type="ARBA" id="ARBA00050687"/>
    </source>
</evidence>
<comment type="catalytic activity">
    <reaction evidence="8">
        <text>(6R)-10-formyltetrahydrofolate + 5-amino-1-(5-phospho-beta-D-ribosyl)imidazole-4-carboxamide = 5-formamido-1-(5-phospho-D-ribosyl)imidazole-4-carboxamide + (6S)-5,6,7,8-tetrahydrofolate</text>
        <dbReference type="Rhea" id="RHEA:22192"/>
        <dbReference type="ChEBI" id="CHEBI:57453"/>
        <dbReference type="ChEBI" id="CHEBI:58467"/>
        <dbReference type="ChEBI" id="CHEBI:58475"/>
        <dbReference type="ChEBI" id="CHEBI:195366"/>
        <dbReference type="EC" id="2.1.2.3"/>
    </reaction>
</comment>